<name>A0AAI9X5R0_PENTH</name>
<reference evidence="1" key="2">
    <citation type="journal article" date="2016" name="Fungal Biol.">
        <title>Ochratoxin A production by Penicillium thymicola.</title>
        <authorList>
            <person name="Nguyen H.D.T."/>
            <person name="McMullin D.R."/>
            <person name="Ponomareva E."/>
            <person name="Riley R."/>
            <person name="Pomraning K.R."/>
            <person name="Baker S.E."/>
            <person name="Seifert K.A."/>
        </authorList>
    </citation>
    <scope>NUCLEOTIDE SEQUENCE</scope>
    <source>
        <strain evidence="1">DAOM 180753</strain>
    </source>
</reference>
<dbReference type="EMBL" id="LACB01000305">
    <property type="protein sequence ID" value="KAJ9484875.1"/>
    <property type="molecule type" value="Genomic_DNA"/>
</dbReference>
<sequence length="68" mass="7733">MVNVQPPWLLSEGYNWSGYNASWTTWTTWRMSTRIDVSVQLIASPSLNRSGSVSLRRVSGSLVVRAYR</sequence>
<protein>
    <submittedName>
        <fullName evidence="1">Uncharacterized protein</fullName>
    </submittedName>
</protein>
<proteinExistence type="predicted"/>
<dbReference type="AlphaFoldDB" id="A0AAI9X5R0"/>
<gene>
    <name evidence="1" type="ORF">VN97_g8479</name>
</gene>
<accession>A0AAI9X5R0</accession>
<evidence type="ECO:0000313" key="1">
    <source>
        <dbReference type="EMBL" id="KAJ9484875.1"/>
    </source>
</evidence>
<evidence type="ECO:0000313" key="2">
    <source>
        <dbReference type="Proteomes" id="UP001227192"/>
    </source>
</evidence>
<reference evidence="1" key="1">
    <citation type="submission" date="2015-06" db="EMBL/GenBank/DDBJ databases">
        <authorList>
            <person name="Nguyen H."/>
        </authorList>
    </citation>
    <scope>NUCLEOTIDE SEQUENCE</scope>
    <source>
        <strain evidence="1">DAOM 180753</strain>
    </source>
</reference>
<dbReference type="Proteomes" id="UP001227192">
    <property type="component" value="Unassembled WGS sequence"/>
</dbReference>
<comment type="caution">
    <text evidence="1">The sequence shown here is derived from an EMBL/GenBank/DDBJ whole genome shotgun (WGS) entry which is preliminary data.</text>
</comment>
<keyword evidence="2" id="KW-1185">Reference proteome</keyword>
<organism evidence="1 2">
    <name type="scientific">Penicillium thymicola</name>
    <dbReference type="NCBI Taxonomy" id="293382"/>
    <lineage>
        <taxon>Eukaryota</taxon>
        <taxon>Fungi</taxon>
        <taxon>Dikarya</taxon>
        <taxon>Ascomycota</taxon>
        <taxon>Pezizomycotina</taxon>
        <taxon>Eurotiomycetes</taxon>
        <taxon>Eurotiomycetidae</taxon>
        <taxon>Eurotiales</taxon>
        <taxon>Aspergillaceae</taxon>
        <taxon>Penicillium</taxon>
    </lineage>
</organism>